<dbReference type="Gene3D" id="1.25.40.10">
    <property type="entry name" value="Tetratricopeptide repeat domain"/>
    <property type="match status" value="1"/>
</dbReference>
<protein>
    <submittedName>
        <fullName evidence="1">DUF2911 domain-containing protein</fullName>
    </submittedName>
</protein>
<dbReference type="InterPro" id="IPR021314">
    <property type="entry name" value="DUF2911"/>
</dbReference>
<dbReference type="SUPFAM" id="SSF48452">
    <property type="entry name" value="TPR-like"/>
    <property type="match status" value="1"/>
</dbReference>
<evidence type="ECO:0000313" key="1">
    <source>
        <dbReference type="EMBL" id="NER15935.1"/>
    </source>
</evidence>
<sequence length="285" mass="33407">MGKLRYICFLVFMLIWQVSISQITHPKMSPFSSVKQEIGLVTITIDYSRPSARGRNIVGDLMPYDRIWRVGANESTKFTTSHDITIGEHLLKKGTYVLYAIPHKEYWEVIFHTNLTHWGDGRTDYKPQEDAFRIQIKPEKTADFQETFLITLNHLDHNSGIMEWIWEHTKVSIPIKVDTHEMMLGRIKTLLKDNPTAMSYYQAARYYQEQDHDLIKALKWLDKAETLGGRTYYIHRIRSLVLEKKKDYKNAIKEAKASLKIADSLGKDEFVRMNQKNIEKLQKLL</sequence>
<dbReference type="AlphaFoldDB" id="A0A6M0CDP8"/>
<dbReference type="Pfam" id="PF11138">
    <property type="entry name" value="DUF2911"/>
    <property type="match status" value="1"/>
</dbReference>
<dbReference type="Proteomes" id="UP000474296">
    <property type="component" value="Unassembled WGS sequence"/>
</dbReference>
<reference evidence="1 2" key="1">
    <citation type="submission" date="2020-01" db="EMBL/GenBank/DDBJ databases">
        <title>Spongiivirga citrea KCTC 32990T.</title>
        <authorList>
            <person name="Wang G."/>
        </authorList>
    </citation>
    <scope>NUCLEOTIDE SEQUENCE [LARGE SCALE GENOMIC DNA]</scope>
    <source>
        <strain evidence="1 2">KCTC 32990</strain>
    </source>
</reference>
<evidence type="ECO:0000313" key="2">
    <source>
        <dbReference type="Proteomes" id="UP000474296"/>
    </source>
</evidence>
<proteinExistence type="predicted"/>
<accession>A0A6M0CDP8</accession>
<comment type="caution">
    <text evidence="1">The sequence shown here is derived from an EMBL/GenBank/DDBJ whole genome shotgun (WGS) entry which is preliminary data.</text>
</comment>
<organism evidence="1 2">
    <name type="scientific">Spongiivirga citrea</name>
    <dbReference type="NCBI Taxonomy" id="1481457"/>
    <lineage>
        <taxon>Bacteria</taxon>
        <taxon>Pseudomonadati</taxon>
        <taxon>Bacteroidota</taxon>
        <taxon>Flavobacteriia</taxon>
        <taxon>Flavobacteriales</taxon>
        <taxon>Flavobacteriaceae</taxon>
        <taxon>Spongiivirga</taxon>
    </lineage>
</organism>
<dbReference type="EMBL" id="JAABOQ010000001">
    <property type="protein sequence ID" value="NER15935.1"/>
    <property type="molecule type" value="Genomic_DNA"/>
</dbReference>
<keyword evidence="2" id="KW-1185">Reference proteome</keyword>
<gene>
    <name evidence="1" type="ORF">GWK10_01870</name>
</gene>
<dbReference type="InterPro" id="IPR011990">
    <property type="entry name" value="TPR-like_helical_dom_sf"/>
</dbReference>
<name>A0A6M0CDP8_9FLAO</name>